<dbReference type="SUPFAM" id="SSF53756">
    <property type="entry name" value="UDP-Glycosyltransferase/glycogen phosphorylase"/>
    <property type="match status" value="1"/>
</dbReference>
<sequence>MKILMLCTKFSLSENDPWLTNELADSFQELGHEVTVLCLDWAAKPGSTRSTLKLGSGVEVISIPPVLVRSPFGFVTRILKWSLSSFSAYSISRKLVKQRKFDAVIGFSPAITMALPIMALARDKQLTSLLIQWDFFPHHHRQIGLFSSGISFFVARKVEETLIRKFDVIACMSPANETYLRSHYPIRDDQKVCITPVWGKETPLPGVDRTEIRQKYSLPQDRPLVVFGGQLVHGRGLEDLLWAAKLSHQRGSSVTFLVIGSGSLESLVEASIEQCGGNLIWISRIPRDEYVGLIKSCDLALVCTVRDVDVPSFPSKTIDYLRVGLPIIASVESSTDYGDYIASLGVGVSVEAGEPDMLLESIEALLGDTDKMKAMSELGPVRFKEVFEVKHITSQLLDMVV</sequence>
<dbReference type="PANTHER" id="PTHR12526">
    <property type="entry name" value="GLYCOSYLTRANSFERASE"/>
    <property type="match status" value="1"/>
</dbReference>
<dbReference type="OrthoDB" id="9787293at2"/>
<name>A0A423K414_9PSED</name>
<dbReference type="Gene3D" id="3.40.50.2000">
    <property type="entry name" value="Glycogen Phosphorylase B"/>
    <property type="match status" value="2"/>
</dbReference>
<comment type="caution">
    <text evidence="3">The sequence shown here is derived from an EMBL/GenBank/DDBJ whole genome shotgun (WGS) entry which is preliminary data.</text>
</comment>
<dbReference type="Pfam" id="PF00534">
    <property type="entry name" value="Glycos_transf_1"/>
    <property type="match status" value="1"/>
</dbReference>
<protein>
    <submittedName>
        <fullName evidence="3">Glycosyltransferase WbuB</fullName>
    </submittedName>
</protein>
<dbReference type="CDD" id="cd03794">
    <property type="entry name" value="GT4_WbuB-like"/>
    <property type="match status" value="1"/>
</dbReference>
<reference evidence="3 4" key="1">
    <citation type="submission" date="2016-10" db="EMBL/GenBank/DDBJ databases">
        <title>Comparative genome analysis of multiple Pseudomonas spp. focuses on biocontrol and plant growth promoting traits.</title>
        <authorList>
            <person name="Tao X.-Y."/>
            <person name="Taylor C.G."/>
        </authorList>
    </citation>
    <scope>NUCLEOTIDE SEQUENCE [LARGE SCALE GENOMIC DNA]</scope>
    <source>
        <strain evidence="3 4">37A10</strain>
    </source>
</reference>
<feature type="domain" description="Glycosyl transferase family 1" evidence="1">
    <location>
        <begin position="208"/>
        <end position="377"/>
    </location>
</feature>
<proteinExistence type="predicted"/>
<dbReference type="RefSeq" id="WP_123510153.1">
    <property type="nucleotide sequence ID" value="NZ_MOBQ01000016.1"/>
</dbReference>
<dbReference type="Pfam" id="PF13579">
    <property type="entry name" value="Glyco_trans_4_4"/>
    <property type="match status" value="1"/>
</dbReference>
<evidence type="ECO:0000259" key="1">
    <source>
        <dbReference type="Pfam" id="PF00534"/>
    </source>
</evidence>
<gene>
    <name evidence="3" type="ORF">BK666_13720</name>
</gene>
<evidence type="ECO:0000259" key="2">
    <source>
        <dbReference type="Pfam" id="PF13579"/>
    </source>
</evidence>
<dbReference type="GO" id="GO:0016757">
    <property type="term" value="F:glycosyltransferase activity"/>
    <property type="evidence" value="ECO:0007669"/>
    <property type="project" value="InterPro"/>
</dbReference>
<keyword evidence="3" id="KW-0808">Transferase</keyword>
<dbReference type="EMBL" id="MOBQ01000016">
    <property type="protein sequence ID" value="RON46199.1"/>
    <property type="molecule type" value="Genomic_DNA"/>
</dbReference>
<organism evidence="3 4">
    <name type="scientific">Pseudomonas frederiksbergensis</name>
    <dbReference type="NCBI Taxonomy" id="104087"/>
    <lineage>
        <taxon>Bacteria</taxon>
        <taxon>Pseudomonadati</taxon>
        <taxon>Pseudomonadota</taxon>
        <taxon>Gammaproteobacteria</taxon>
        <taxon>Pseudomonadales</taxon>
        <taxon>Pseudomonadaceae</taxon>
        <taxon>Pseudomonas</taxon>
    </lineage>
</organism>
<dbReference type="AlphaFoldDB" id="A0A423K414"/>
<accession>A0A423K414</accession>
<dbReference type="GO" id="GO:1901135">
    <property type="term" value="P:carbohydrate derivative metabolic process"/>
    <property type="evidence" value="ECO:0007669"/>
    <property type="project" value="UniProtKB-ARBA"/>
</dbReference>
<evidence type="ECO:0000313" key="4">
    <source>
        <dbReference type="Proteomes" id="UP000285349"/>
    </source>
</evidence>
<dbReference type="Proteomes" id="UP000285349">
    <property type="component" value="Unassembled WGS sequence"/>
</dbReference>
<dbReference type="InterPro" id="IPR028098">
    <property type="entry name" value="Glyco_trans_4-like_N"/>
</dbReference>
<evidence type="ECO:0000313" key="3">
    <source>
        <dbReference type="EMBL" id="RON46199.1"/>
    </source>
</evidence>
<dbReference type="InterPro" id="IPR001296">
    <property type="entry name" value="Glyco_trans_1"/>
</dbReference>
<feature type="domain" description="Glycosyltransferase subfamily 4-like N-terminal" evidence="2">
    <location>
        <begin position="20"/>
        <end position="197"/>
    </location>
</feature>